<evidence type="ECO:0000313" key="4">
    <source>
        <dbReference type="Proteomes" id="UP000030687"/>
    </source>
</evidence>
<dbReference type="InterPro" id="IPR025757">
    <property type="entry name" value="MIP1_Leuzipper"/>
</dbReference>
<feature type="domain" description="Ternary complex factor MIP1 leucine-zipper" evidence="2">
    <location>
        <begin position="92"/>
        <end position="139"/>
    </location>
</feature>
<evidence type="ECO:0000256" key="1">
    <source>
        <dbReference type="SAM" id="Coils"/>
    </source>
</evidence>
<reference evidence="3 4" key="1">
    <citation type="submission" date="2013-10" db="EMBL/GenBank/DDBJ databases">
        <authorList>
            <consortium name="International Citrus Genome Consortium"/>
            <person name="Jenkins J."/>
            <person name="Schmutz J."/>
            <person name="Prochnik S."/>
            <person name="Rokhsar D."/>
            <person name="Gmitter F."/>
            <person name="Ollitrault P."/>
            <person name="Machado M."/>
            <person name="Talon M."/>
            <person name="Wincker P."/>
            <person name="Jaillon O."/>
            <person name="Morgante M."/>
        </authorList>
    </citation>
    <scope>NUCLEOTIDE SEQUENCE</scope>
    <source>
        <strain evidence="4">cv. Clemenules</strain>
    </source>
</reference>
<name>V4UJ62_CITCL</name>
<dbReference type="EMBL" id="KI535697">
    <property type="protein sequence ID" value="ESR66167.1"/>
    <property type="molecule type" value="Genomic_DNA"/>
</dbReference>
<dbReference type="eggNOG" id="ENOG502R35N">
    <property type="taxonomic scope" value="Eukaryota"/>
</dbReference>
<dbReference type="Gramene" id="ESR66167">
    <property type="protein sequence ID" value="ESR66167"/>
    <property type="gene ID" value="CICLE_v10010792mg"/>
</dbReference>
<dbReference type="Pfam" id="PF14389">
    <property type="entry name" value="Lzipper-MIP1"/>
    <property type="match status" value="1"/>
</dbReference>
<dbReference type="PANTHER" id="PTHR23054">
    <property type="entry name" value="TERNARY COMPLEX FACTOR MIP1, LEUCINE-ZIPPER-RELATED"/>
    <property type="match status" value="1"/>
</dbReference>
<evidence type="ECO:0000259" key="2">
    <source>
        <dbReference type="Pfam" id="PF14389"/>
    </source>
</evidence>
<gene>
    <name evidence="3" type="ORF">CICLE_v10010792mg</name>
</gene>
<proteinExistence type="predicted"/>
<organism evidence="3 4">
    <name type="scientific">Citrus clementina</name>
    <name type="common">Clementine</name>
    <name type="synonym">Citrus deliciosa x Citrus sinensis</name>
    <dbReference type="NCBI Taxonomy" id="85681"/>
    <lineage>
        <taxon>Eukaryota</taxon>
        <taxon>Viridiplantae</taxon>
        <taxon>Streptophyta</taxon>
        <taxon>Embryophyta</taxon>
        <taxon>Tracheophyta</taxon>
        <taxon>Spermatophyta</taxon>
        <taxon>Magnoliopsida</taxon>
        <taxon>eudicotyledons</taxon>
        <taxon>Gunneridae</taxon>
        <taxon>Pentapetalae</taxon>
        <taxon>rosids</taxon>
        <taxon>malvids</taxon>
        <taxon>Sapindales</taxon>
        <taxon>Rutaceae</taxon>
        <taxon>Aurantioideae</taxon>
        <taxon>Citrus</taxon>
    </lineage>
</organism>
<dbReference type="AlphaFoldDB" id="V4UJ62"/>
<dbReference type="Proteomes" id="UP000030687">
    <property type="component" value="Unassembled WGS sequence"/>
</dbReference>
<dbReference type="KEGG" id="cic:CICLE_v10010792mg"/>
<feature type="coiled-coil region" evidence="1">
    <location>
        <begin position="163"/>
        <end position="197"/>
    </location>
</feature>
<keyword evidence="4" id="KW-1185">Reference proteome</keyword>
<accession>V4UJ62</accession>
<dbReference type="InParanoid" id="V4UJ62"/>
<dbReference type="OMA" id="SHYCAPS"/>
<keyword evidence="1" id="KW-0175">Coiled coil</keyword>
<protein>
    <recommendedName>
        <fullName evidence="2">Ternary complex factor MIP1 leucine-zipper domain-containing protein</fullName>
    </recommendedName>
</protein>
<dbReference type="FunCoup" id="V4UJ62">
    <property type="interactions" value="3"/>
</dbReference>
<dbReference type="PANTHER" id="PTHR23054:SF61">
    <property type="entry name" value="OS02G0153000 PROTEIN"/>
    <property type="match status" value="1"/>
</dbReference>
<evidence type="ECO:0000313" key="3">
    <source>
        <dbReference type="EMBL" id="ESR66167.1"/>
    </source>
</evidence>
<sequence>MLCLKAEALDDQNQEQEQNYYHQNLASSSSPSSITGNSNGNSFILPINLASSIHRFLWKKGRSFSSGDGFLTSSDFEVSKLQDKTSGEKCLYKNQLQQDVKQLQKQLQEEIDLRLALASAVEHSDSTSNSTCQLPDKVNISLFGICFCALYSSFLRLFHRLQAQELLDSIAVLEITVSKLEQDMEALQYQLSQERNERRLAEYRLRHLSSPASSLSNCSPAHLRELVFLVDFTLKCTPTGSIVF</sequence>